<proteinExistence type="inferred from homology"/>
<keyword evidence="6 9" id="KW-0489">Methyltransferase</keyword>
<dbReference type="EMBL" id="CAJPWZ010001439">
    <property type="protein sequence ID" value="CAG2215303.1"/>
    <property type="molecule type" value="Genomic_DNA"/>
</dbReference>
<keyword evidence="5" id="KW-0963">Cytoplasm</keyword>
<evidence type="ECO:0000256" key="4">
    <source>
        <dbReference type="ARBA" id="ARBA00011905"/>
    </source>
</evidence>
<dbReference type="GO" id="GO:0005737">
    <property type="term" value="C:cytoplasm"/>
    <property type="evidence" value="ECO:0007669"/>
    <property type="project" value="UniProtKB-SubCell"/>
</dbReference>
<comment type="catalytic activity">
    <reaction evidence="1">
        <text>S-adenosyl-L-methionine + a thiopurine = S-adenosyl-L-homocysteine + a thiopurine S-methylether.</text>
        <dbReference type="EC" id="2.1.1.67"/>
    </reaction>
</comment>
<evidence type="ECO:0000256" key="3">
    <source>
        <dbReference type="ARBA" id="ARBA00008145"/>
    </source>
</evidence>
<keyword evidence="7 9" id="KW-0808">Transferase</keyword>
<evidence type="ECO:0000256" key="8">
    <source>
        <dbReference type="ARBA" id="ARBA00022691"/>
    </source>
</evidence>
<dbReference type="EC" id="2.1.1.67" evidence="4"/>
<evidence type="ECO:0000256" key="2">
    <source>
        <dbReference type="ARBA" id="ARBA00004496"/>
    </source>
</evidence>
<dbReference type="PANTHER" id="PTHR10259">
    <property type="entry name" value="THIOPURINE S-METHYLTRANSFERASE"/>
    <property type="match status" value="1"/>
</dbReference>
<evidence type="ECO:0000313" key="9">
    <source>
        <dbReference type="EMBL" id="CAG2215303.1"/>
    </source>
</evidence>
<keyword evidence="8" id="KW-0949">S-adenosyl-L-methionine</keyword>
<evidence type="ECO:0000256" key="7">
    <source>
        <dbReference type="ARBA" id="ARBA00022679"/>
    </source>
</evidence>
<comment type="similarity">
    <text evidence="3">Belongs to the class I-like SAM-binding methyltransferase superfamily. TPMT family.</text>
</comment>
<accession>A0A8S3SAZ2</accession>
<reference evidence="9" key="1">
    <citation type="submission" date="2021-03" db="EMBL/GenBank/DDBJ databases">
        <authorList>
            <person name="Bekaert M."/>
        </authorList>
    </citation>
    <scope>NUCLEOTIDE SEQUENCE</scope>
</reference>
<dbReference type="AlphaFoldDB" id="A0A8S3SAZ2"/>
<evidence type="ECO:0000313" key="10">
    <source>
        <dbReference type="Proteomes" id="UP000683360"/>
    </source>
</evidence>
<evidence type="ECO:0000256" key="5">
    <source>
        <dbReference type="ARBA" id="ARBA00022490"/>
    </source>
</evidence>
<dbReference type="GO" id="GO:0008119">
    <property type="term" value="F:thiopurine S-methyltransferase activity"/>
    <property type="evidence" value="ECO:0007669"/>
    <property type="project" value="UniProtKB-EC"/>
</dbReference>
<dbReference type="PANTHER" id="PTHR10259:SF11">
    <property type="entry name" value="THIOPURINE S-METHYLTRANSFERASE"/>
    <property type="match status" value="1"/>
</dbReference>
<evidence type="ECO:0000256" key="6">
    <source>
        <dbReference type="ARBA" id="ARBA00022603"/>
    </source>
</evidence>
<keyword evidence="10" id="KW-1185">Reference proteome</keyword>
<evidence type="ECO:0000256" key="1">
    <source>
        <dbReference type="ARBA" id="ARBA00000903"/>
    </source>
</evidence>
<organism evidence="9 10">
    <name type="scientific">Mytilus edulis</name>
    <name type="common">Blue mussel</name>
    <dbReference type="NCBI Taxonomy" id="6550"/>
    <lineage>
        <taxon>Eukaryota</taxon>
        <taxon>Metazoa</taxon>
        <taxon>Spiralia</taxon>
        <taxon>Lophotrochozoa</taxon>
        <taxon>Mollusca</taxon>
        <taxon>Bivalvia</taxon>
        <taxon>Autobranchia</taxon>
        <taxon>Pteriomorphia</taxon>
        <taxon>Mytilida</taxon>
        <taxon>Mytiloidea</taxon>
        <taxon>Mytilidae</taxon>
        <taxon>Mytilinae</taxon>
        <taxon>Mytilus</taxon>
    </lineage>
</organism>
<dbReference type="PROSITE" id="PS51585">
    <property type="entry name" value="SAM_MT_TPMT"/>
    <property type="match status" value="2"/>
</dbReference>
<dbReference type="Pfam" id="PF05724">
    <property type="entry name" value="TPMT"/>
    <property type="match status" value="3"/>
</dbReference>
<dbReference type="Gene3D" id="3.40.50.150">
    <property type="entry name" value="Vaccinia Virus protein VP39"/>
    <property type="match status" value="3"/>
</dbReference>
<dbReference type="GO" id="GO:0032259">
    <property type="term" value="P:methylation"/>
    <property type="evidence" value="ECO:0007669"/>
    <property type="project" value="UniProtKB-KW"/>
</dbReference>
<comment type="subcellular location">
    <subcellularLocation>
        <location evidence="2">Cytoplasm</location>
    </subcellularLocation>
</comment>
<sequence>MEEGDCTVTVDEWAKLWKDGKTDFHISVLCNMFTKHVDKLLNNREKVKTFVPLCGKAVEIKWLWDKGHEVVGIECGEEALKEFFEENKIGYSIVEVPAVKGKLYKSDDGRIRLYCCDFYLFNSAIESEFGAIWDSGALNAINATDQEKYVAIIKSLMGNKCVNLTVIDDATEWEIPVNFDKMKTWFKDGFSVEANDYYIPYHKMYRRSERKRTQTDRTNSGIASAAAKKAKNQHSDVAIKTDKSTKLWKEDKQSTIPKLCTMFTKHVDKMLNNREKIKIFIPHCGKAVEIKWLWDKGHEVVGVNCGEKALKECFEDNKIGYSIVKIPAVKGNYIKVMMEEYGCIAAIFISSAQPLKVDLEQFGIIVIVMEEDYTDDVTVDEWRQLWKDGKTDFINPELSPMFTKHVDKMLNSREKVKTFVPFCVKVGNEVALG</sequence>
<protein>
    <recommendedName>
        <fullName evidence="4">thiopurine S-methyltransferase</fullName>
        <ecNumber evidence="4">2.1.1.67</ecNumber>
    </recommendedName>
</protein>
<dbReference type="SUPFAM" id="SSF53335">
    <property type="entry name" value="S-adenosyl-L-methionine-dependent methyltransferases"/>
    <property type="match status" value="2"/>
</dbReference>
<gene>
    <name evidence="9" type="ORF">MEDL_29077</name>
</gene>
<dbReference type="InterPro" id="IPR008854">
    <property type="entry name" value="TPMT"/>
</dbReference>
<comment type="caution">
    <text evidence="9">The sequence shown here is derived from an EMBL/GenBank/DDBJ whole genome shotgun (WGS) entry which is preliminary data.</text>
</comment>
<name>A0A8S3SAZ2_MYTED</name>
<dbReference type="Proteomes" id="UP000683360">
    <property type="component" value="Unassembled WGS sequence"/>
</dbReference>
<dbReference type="OrthoDB" id="276151at2759"/>
<dbReference type="InterPro" id="IPR029063">
    <property type="entry name" value="SAM-dependent_MTases_sf"/>
</dbReference>
<dbReference type="FunFam" id="3.40.50.150:FF:000101">
    <property type="entry name" value="Thiopurine S-methyltransferase"/>
    <property type="match status" value="1"/>
</dbReference>